<reference evidence="10 11" key="1">
    <citation type="submission" date="2010-06" db="EMBL/GenBank/DDBJ databases">
        <title>Complete sequence chromosome of Methanohalobium evestigatum Z-7303.</title>
        <authorList>
            <consortium name="US DOE Joint Genome Institute"/>
            <person name="Lucas S."/>
            <person name="Copeland A."/>
            <person name="Lapidus A."/>
            <person name="Cheng J.-F."/>
            <person name="Bruce D."/>
            <person name="Goodwin L."/>
            <person name="Pitluck S."/>
            <person name="Saunders E."/>
            <person name="Detter J.C."/>
            <person name="Han C."/>
            <person name="Tapia R."/>
            <person name="Land M."/>
            <person name="Hauser L."/>
            <person name="Kyrpides N."/>
            <person name="Mikhailova N."/>
            <person name="Sieprawska-Lupa M."/>
            <person name="Whitman W.B."/>
            <person name="Anderson I."/>
            <person name="Woyke T."/>
        </authorList>
    </citation>
    <scope>NUCLEOTIDE SEQUENCE [LARGE SCALE GENOMIC DNA]</scope>
    <source>
        <strain evidence="11">ATCC BAA-1072 / DSM 3721 / NBRC 107634 / OCM 161 / Z-7303</strain>
    </source>
</reference>
<dbReference type="GO" id="GO:0005886">
    <property type="term" value="C:plasma membrane"/>
    <property type="evidence" value="ECO:0007669"/>
    <property type="project" value="TreeGrafter"/>
</dbReference>
<sequence>MPESDFSEKLKKTGVDILKCMQCGVCSGSCPSGRHMSLNIRKIIKKAYSNDRNILTDKDLWMCTTCYTCQERCPRGIKIVDGVYKIRNVAVREGTMLSEHRKVSHLLLETGHAVPINEETKQKREQLGLNPLPETVSKHPEALDDVKIILKSCKFDELVSSKKE</sequence>
<dbReference type="GO" id="GO:0046872">
    <property type="term" value="F:metal ion binding"/>
    <property type="evidence" value="ECO:0007669"/>
    <property type="project" value="UniProtKB-KW"/>
</dbReference>
<dbReference type="AlphaFoldDB" id="D7E9Q4"/>
<feature type="domain" description="4Fe-4S ferredoxin-type" evidence="9">
    <location>
        <begin position="11"/>
        <end position="41"/>
    </location>
</feature>
<dbReference type="InterPro" id="IPR017900">
    <property type="entry name" value="4Fe4S_Fe_S_CS"/>
</dbReference>
<dbReference type="InterPro" id="IPR051460">
    <property type="entry name" value="HdrC_iron-sulfur_subunit"/>
</dbReference>
<protein>
    <submittedName>
        <fullName evidence="10">CoB/CoM heterodisulfide reductase, subunit C</fullName>
        <ecNumber evidence="10">1.8.98.1</ecNumber>
    </submittedName>
</protein>
<keyword evidence="8" id="KW-0411">Iron-sulfur</keyword>
<dbReference type="EC" id="1.8.98.1" evidence="10"/>
<dbReference type="EMBL" id="CP002069">
    <property type="protein sequence ID" value="ADI74326.1"/>
    <property type="molecule type" value="Genomic_DNA"/>
</dbReference>
<evidence type="ECO:0000313" key="10">
    <source>
        <dbReference type="EMBL" id="ADI74326.1"/>
    </source>
</evidence>
<dbReference type="HOGENOM" id="CLU_121273_0_0_2"/>
<organism evidence="10 11">
    <name type="scientific">Methanohalobium evestigatum (strain ATCC BAA-1072 / DSM 3721 / NBRC 107634 / OCM 161 / Z-7303)</name>
    <dbReference type="NCBI Taxonomy" id="644295"/>
    <lineage>
        <taxon>Archaea</taxon>
        <taxon>Methanobacteriati</taxon>
        <taxon>Methanobacteriota</taxon>
        <taxon>Stenosarchaea group</taxon>
        <taxon>Methanomicrobia</taxon>
        <taxon>Methanosarcinales</taxon>
        <taxon>Methanosarcinaceae</taxon>
        <taxon>Methanohalobium</taxon>
    </lineage>
</organism>
<dbReference type="Gene3D" id="1.10.1060.10">
    <property type="entry name" value="Alpha-helical ferredoxin"/>
    <property type="match status" value="1"/>
</dbReference>
<keyword evidence="11" id="KW-1185">Reference proteome</keyword>
<name>D7E9Q4_METEZ</name>
<comment type="similarity">
    <text evidence="2">Belongs to the HdrC family.</text>
</comment>
<dbReference type="RefSeq" id="WP_013194891.1">
    <property type="nucleotide sequence ID" value="NC_014253.1"/>
</dbReference>
<evidence type="ECO:0000256" key="4">
    <source>
        <dbReference type="ARBA" id="ARBA00022723"/>
    </source>
</evidence>
<accession>D7E9Q4</accession>
<dbReference type="GeneID" id="9347113"/>
<keyword evidence="7" id="KW-0408">Iron</keyword>
<evidence type="ECO:0000259" key="9">
    <source>
        <dbReference type="PROSITE" id="PS51379"/>
    </source>
</evidence>
<dbReference type="InterPro" id="IPR017896">
    <property type="entry name" value="4Fe4S_Fe-S-bd"/>
</dbReference>
<evidence type="ECO:0000256" key="6">
    <source>
        <dbReference type="ARBA" id="ARBA00023002"/>
    </source>
</evidence>
<dbReference type="STRING" id="644295.Metev_1473"/>
<dbReference type="NCBIfam" id="TIGR03290">
    <property type="entry name" value="CoB_CoM_SS_C"/>
    <property type="match status" value="1"/>
</dbReference>
<evidence type="ECO:0000256" key="7">
    <source>
        <dbReference type="ARBA" id="ARBA00023004"/>
    </source>
</evidence>
<comment type="pathway">
    <text evidence="1">Cofactor metabolism; coenzyme M-coenzyme B heterodisulfide reduction; coenzyme B and coenzyme M from coenzyme M-coenzyme B heterodisulfide: step 1/1.</text>
</comment>
<keyword evidence="6 10" id="KW-0560">Oxidoreductase</keyword>
<evidence type="ECO:0000313" key="11">
    <source>
        <dbReference type="Proteomes" id="UP000000391"/>
    </source>
</evidence>
<evidence type="ECO:0000256" key="8">
    <source>
        <dbReference type="ARBA" id="ARBA00023014"/>
    </source>
</evidence>
<dbReference type="PANTHER" id="PTHR43255:SF1">
    <property type="entry name" value="IRON-SULFUR-BINDING OXIDOREDUCTASE FADF-RELATED"/>
    <property type="match status" value="1"/>
</dbReference>
<dbReference type="KEGG" id="mev:Metev_1473"/>
<dbReference type="PANTHER" id="PTHR43255">
    <property type="entry name" value="IRON-SULFUR-BINDING OXIDOREDUCTASE FADF-RELATED-RELATED"/>
    <property type="match status" value="1"/>
</dbReference>
<evidence type="ECO:0000256" key="5">
    <source>
        <dbReference type="ARBA" id="ARBA00022994"/>
    </source>
</evidence>
<feature type="domain" description="4Fe-4S ferredoxin-type" evidence="9">
    <location>
        <begin position="52"/>
        <end position="82"/>
    </location>
</feature>
<dbReference type="GO" id="GO:0051539">
    <property type="term" value="F:4 iron, 4 sulfur cluster binding"/>
    <property type="evidence" value="ECO:0007669"/>
    <property type="project" value="UniProtKB-KW"/>
</dbReference>
<dbReference type="GO" id="GO:0015948">
    <property type="term" value="P:methanogenesis"/>
    <property type="evidence" value="ECO:0007669"/>
    <property type="project" value="UniProtKB-KW"/>
</dbReference>
<keyword evidence="3" id="KW-0004">4Fe-4S</keyword>
<dbReference type="SUPFAM" id="SSF46548">
    <property type="entry name" value="alpha-helical ferredoxin"/>
    <property type="match status" value="1"/>
</dbReference>
<evidence type="ECO:0000256" key="2">
    <source>
        <dbReference type="ARBA" id="ARBA00007097"/>
    </source>
</evidence>
<keyword evidence="4" id="KW-0479">Metal-binding</keyword>
<dbReference type="Pfam" id="PF13183">
    <property type="entry name" value="Fer4_8"/>
    <property type="match status" value="1"/>
</dbReference>
<evidence type="ECO:0000256" key="3">
    <source>
        <dbReference type="ARBA" id="ARBA00022485"/>
    </source>
</evidence>
<dbReference type="Proteomes" id="UP000000391">
    <property type="component" value="Chromosome"/>
</dbReference>
<dbReference type="OrthoDB" id="144910at2157"/>
<proteinExistence type="inferred from homology"/>
<dbReference type="InterPro" id="IPR009051">
    <property type="entry name" value="Helical_ferredxn"/>
</dbReference>
<dbReference type="UniPathway" id="UPA00647">
    <property type="reaction ID" value="UER00700"/>
</dbReference>
<dbReference type="PROSITE" id="PS00198">
    <property type="entry name" value="4FE4S_FER_1"/>
    <property type="match status" value="1"/>
</dbReference>
<gene>
    <name evidence="10" type="ordered locus">Metev_1473</name>
</gene>
<dbReference type="PROSITE" id="PS51379">
    <property type="entry name" value="4FE4S_FER_2"/>
    <property type="match status" value="2"/>
</dbReference>
<dbReference type="GO" id="GO:0051912">
    <property type="term" value="F:CoB--CoM heterodisulfide reductase activity"/>
    <property type="evidence" value="ECO:0007669"/>
    <property type="project" value="UniProtKB-EC"/>
</dbReference>
<dbReference type="InterPro" id="IPR017680">
    <property type="entry name" value="CoB/CoM_hetero-S_Rdtase_csu"/>
</dbReference>
<evidence type="ECO:0000256" key="1">
    <source>
        <dbReference type="ARBA" id="ARBA00004808"/>
    </source>
</evidence>
<keyword evidence="5" id="KW-0484">Methanogenesis</keyword>